<comment type="caution">
    <text evidence="1">The sequence shown here is derived from an EMBL/GenBank/DDBJ whole genome shotgun (WGS) entry which is preliminary data.</text>
</comment>
<dbReference type="InterPro" id="IPR042258">
    <property type="entry name" value="DGOK_N"/>
</dbReference>
<dbReference type="InterPro" id="IPR007729">
    <property type="entry name" value="DGOK"/>
</dbReference>
<name>A0ABQ6HEF0_9GAMM</name>
<dbReference type="Pfam" id="PF05035">
    <property type="entry name" value="DGOK"/>
    <property type="match status" value="1"/>
</dbReference>
<dbReference type="Proteomes" id="UP001157134">
    <property type="component" value="Unassembled WGS sequence"/>
</dbReference>
<keyword evidence="2" id="KW-1185">Reference proteome</keyword>
<dbReference type="EMBL" id="BSSV01000004">
    <property type="protein sequence ID" value="GLX85804.1"/>
    <property type="molecule type" value="Genomic_DNA"/>
</dbReference>
<reference evidence="1 2" key="1">
    <citation type="submission" date="2023-03" db="EMBL/GenBank/DDBJ databases">
        <title>Thalassotalea loyana LMG 22536T draft genome sequence.</title>
        <authorList>
            <person name="Sawabe T."/>
        </authorList>
    </citation>
    <scope>NUCLEOTIDE SEQUENCE [LARGE SCALE GENOMIC DNA]</scope>
    <source>
        <strain evidence="1 2">LMG 22536</strain>
    </source>
</reference>
<dbReference type="Gene3D" id="3.30.420.310">
    <property type="entry name" value="2-keto-3-deoxy-galactonokinase, C-terminal domain"/>
    <property type="match status" value="1"/>
</dbReference>
<accession>A0ABQ6HEF0</accession>
<dbReference type="InterPro" id="IPR042257">
    <property type="entry name" value="DGOK_C"/>
</dbReference>
<protein>
    <submittedName>
        <fullName evidence="1">2-dehydro-3-deoxygalactonokinase</fullName>
    </submittedName>
</protein>
<evidence type="ECO:0000313" key="2">
    <source>
        <dbReference type="Proteomes" id="UP001157134"/>
    </source>
</evidence>
<evidence type="ECO:0000313" key="1">
    <source>
        <dbReference type="EMBL" id="GLX85804.1"/>
    </source>
</evidence>
<dbReference type="Gene3D" id="3.30.420.300">
    <property type="entry name" value="2-keto-3-deoxy-galactonokinase, substrate binding domain"/>
    <property type="match status" value="1"/>
</dbReference>
<dbReference type="RefSeq" id="WP_284298262.1">
    <property type="nucleotide sequence ID" value="NZ_BSSV01000004.1"/>
</dbReference>
<gene>
    <name evidence="1" type="ORF">tloyanaT_20560</name>
</gene>
<proteinExistence type="predicted"/>
<sequence>MIKHTHVIAIDWGTSHLKAHLCQVNDDLSLTAIGFKQGSGVSKVEDSFEQELSRCIFDWVGQYGKLPILMAGQIGSSIGWHQAPYLPCPASASLLANDSLKFNFEHHQVYIVPGLSCQHHDGNQDVMRSEEIQILGWLESDSRHKVGEHLLCLPGTHTKWVLVQNGNITLFKSAMTGELFDILSNHSILIQDKSSQFNQPVFDKGARYTLQSNTGNFTHGLFTVRSKQLFSEITAQEAPAYLSGLLIGSDIRAAINADEWQFDTFTQVEIIGASHLADCYKSAFAIENVSANVCSINELTVLGFSMIHQELYGE</sequence>
<organism evidence="1 2">
    <name type="scientific">Thalassotalea loyana</name>
    <dbReference type="NCBI Taxonomy" id="280483"/>
    <lineage>
        <taxon>Bacteria</taxon>
        <taxon>Pseudomonadati</taxon>
        <taxon>Pseudomonadota</taxon>
        <taxon>Gammaproteobacteria</taxon>
        <taxon>Alteromonadales</taxon>
        <taxon>Colwelliaceae</taxon>
        <taxon>Thalassotalea</taxon>
    </lineage>
</organism>